<organism evidence="9 10">
    <name type="scientific">Candidatus Clostridium eludens</name>
    <dbReference type="NCBI Taxonomy" id="3381663"/>
    <lineage>
        <taxon>Bacteria</taxon>
        <taxon>Bacillati</taxon>
        <taxon>Bacillota</taxon>
        <taxon>Clostridia</taxon>
        <taxon>Eubacteriales</taxon>
        <taxon>Clostridiaceae</taxon>
        <taxon>Clostridium</taxon>
    </lineage>
</organism>
<evidence type="ECO:0000313" key="10">
    <source>
        <dbReference type="Proteomes" id="UP001623660"/>
    </source>
</evidence>
<feature type="transmembrane region" description="Helical" evidence="7">
    <location>
        <begin position="20"/>
        <end position="41"/>
    </location>
</feature>
<feature type="transmembrane region" description="Helical" evidence="7">
    <location>
        <begin position="278"/>
        <end position="302"/>
    </location>
</feature>
<evidence type="ECO:0000256" key="3">
    <source>
        <dbReference type="ARBA" id="ARBA00022475"/>
    </source>
</evidence>
<feature type="domain" description="ABC3 transporter permease C-terminal" evidence="8">
    <location>
        <begin position="760"/>
        <end position="876"/>
    </location>
</feature>
<feature type="transmembrane region" description="Helical" evidence="7">
    <location>
        <begin position="848"/>
        <end position="869"/>
    </location>
</feature>
<gene>
    <name evidence="9" type="ORF">ACJDU8_23535</name>
</gene>
<evidence type="ECO:0000256" key="7">
    <source>
        <dbReference type="SAM" id="Phobius"/>
    </source>
</evidence>
<dbReference type="EMBL" id="JBJHZX010000064">
    <property type="protein sequence ID" value="MFL0198506.1"/>
    <property type="molecule type" value="Genomic_DNA"/>
</dbReference>
<keyword evidence="6 7" id="KW-0472">Membrane</keyword>
<feature type="domain" description="ABC3 transporter permease C-terminal" evidence="8">
    <location>
        <begin position="292"/>
        <end position="390"/>
    </location>
</feature>
<dbReference type="PANTHER" id="PTHR30489">
    <property type="entry name" value="LIPOPROTEIN-RELEASING SYSTEM TRANSMEMBRANE PROTEIN LOLE"/>
    <property type="match status" value="1"/>
</dbReference>
<keyword evidence="4 7" id="KW-0812">Transmembrane</keyword>
<feature type="transmembrane region" description="Helical" evidence="7">
    <location>
        <begin position="760"/>
        <end position="780"/>
    </location>
</feature>
<feature type="transmembrane region" description="Helical" evidence="7">
    <location>
        <begin position="413"/>
        <end position="435"/>
    </location>
</feature>
<feature type="transmembrane region" description="Helical" evidence="7">
    <location>
        <begin position="336"/>
        <end position="357"/>
    </location>
</feature>
<dbReference type="Pfam" id="PF02687">
    <property type="entry name" value="FtsX"/>
    <property type="match status" value="2"/>
</dbReference>
<sequence>MSIIKWIQAILVQRKGRTAAVILSVAMTVALLSTIASFIAYSGAVMSIRAVRDNPTDWQIDLVPGADIQKVQEAVGNTTKYTALEQVGYADVKGFKANTEGSVQTTGAGKVLGISDAFINKFPGQMRKLVGSNKGILVAQQTAANLHVKPGDTVSIMRTGLPSVDVKVEGVVDLPNADSLFQGIGLPANAAPQAPPDNVMLLPQQLWHSIFDNQATVRPDSVRMQFFVNISHSLPADPNAAYIYVQGLANNLEARISGSGLVGNNIGAKLSAVREDALYAKVLFLFLGLPGAVLAALLVIFITATGREHRKKEQDLLKIHGASSTEILKLQSLEGIIAGIGGSLLGIVLTIMINNFIIPKGTTTASTILIWTIISSLAVFILSVTAVLNPVLKDLKSQSTAAYKNSQRNVKPIWQKIYLDVILLALSGFEFWRTAGTGYQIVLAPEGVAAISVNYEAFIAPFCLWLGGVLLVLRIFNSFLGKGRKVLSKIIKPVAGKLSPMVSASLSRERSFVTRGILLVALAVSFAVSTSIFNTTYNMQSKVDAQLTNGSDVTVTGIVPFEKGDKRVEQLKTLQGVVGIQLMQHRFAYVGNDLQDIYGIDPTHINDATTISNAYFENNDAQKTLETLVAHHDGVLVSEETVKDFQLQQGDLINLRLQNTSDHKYHIVPFHFVGVTREFPTAPKDSFLVANASYISEMTGSSASEVVLMRTSANPEKVAAEVINTLGNMNIQVSDLNSVQQLINSSLAAVNLKGLTSIELIFAVVLLAESIGLVLALGLAERKRNFAVLKTIGGKDSYIGAFIWSEGIIIFLGGSISGALLGIGVVQILVKVLTGVFDPPPEFLAVPWLYLVLLAGTAVITSIIAIYFVKSLSRRPVVEELRSL</sequence>
<reference evidence="9 10" key="1">
    <citation type="submission" date="2024-11" db="EMBL/GenBank/DDBJ databases">
        <authorList>
            <person name="Heng Y.C."/>
            <person name="Lim A.C.H."/>
            <person name="Lee J.K.Y."/>
            <person name="Kittelmann S."/>
        </authorList>
    </citation>
    <scope>NUCLEOTIDE SEQUENCE [LARGE SCALE GENOMIC DNA]</scope>
    <source>
        <strain evidence="9 10">WILCCON 0269</strain>
    </source>
</reference>
<name>A0ABW8SRR8_9CLOT</name>
<evidence type="ECO:0000256" key="1">
    <source>
        <dbReference type="ARBA" id="ARBA00004651"/>
    </source>
</evidence>
<feature type="transmembrane region" description="Helical" evidence="7">
    <location>
        <begin position="455"/>
        <end position="476"/>
    </location>
</feature>
<keyword evidence="3" id="KW-1003">Cell membrane</keyword>
<accession>A0ABW8SRR8</accession>
<comment type="caution">
    <text evidence="9">The sequence shown here is derived from an EMBL/GenBank/DDBJ whole genome shotgun (WGS) entry which is preliminary data.</text>
</comment>
<evidence type="ECO:0000259" key="8">
    <source>
        <dbReference type="Pfam" id="PF02687"/>
    </source>
</evidence>
<dbReference type="RefSeq" id="WP_406794617.1">
    <property type="nucleotide sequence ID" value="NZ_JBJHZX010000064.1"/>
</dbReference>
<comment type="subcellular location">
    <subcellularLocation>
        <location evidence="1">Cell membrane</location>
        <topology evidence="1">Multi-pass membrane protein</topology>
    </subcellularLocation>
</comment>
<dbReference type="Proteomes" id="UP001623660">
    <property type="component" value="Unassembled WGS sequence"/>
</dbReference>
<comment type="similarity">
    <text evidence="2">Belongs to the ABC-4 integral membrane protein family. LolC/E subfamily.</text>
</comment>
<keyword evidence="10" id="KW-1185">Reference proteome</keyword>
<evidence type="ECO:0000256" key="2">
    <source>
        <dbReference type="ARBA" id="ARBA00005236"/>
    </source>
</evidence>
<feature type="transmembrane region" description="Helical" evidence="7">
    <location>
        <begin position="512"/>
        <end position="533"/>
    </location>
</feature>
<protein>
    <submittedName>
        <fullName evidence="9">FtsX-like permease family protein</fullName>
    </submittedName>
</protein>
<keyword evidence="5 7" id="KW-1133">Transmembrane helix</keyword>
<proteinExistence type="inferred from homology"/>
<dbReference type="InterPro" id="IPR003838">
    <property type="entry name" value="ABC3_permease_C"/>
</dbReference>
<evidence type="ECO:0000256" key="4">
    <source>
        <dbReference type="ARBA" id="ARBA00022692"/>
    </source>
</evidence>
<evidence type="ECO:0000313" key="9">
    <source>
        <dbReference type="EMBL" id="MFL0198506.1"/>
    </source>
</evidence>
<feature type="transmembrane region" description="Helical" evidence="7">
    <location>
        <begin position="801"/>
        <end position="828"/>
    </location>
</feature>
<feature type="transmembrane region" description="Helical" evidence="7">
    <location>
        <begin position="369"/>
        <end position="392"/>
    </location>
</feature>
<dbReference type="InterPro" id="IPR051447">
    <property type="entry name" value="Lipoprotein-release_system"/>
</dbReference>
<dbReference type="PANTHER" id="PTHR30489:SF0">
    <property type="entry name" value="LIPOPROTEIN-RELEASING SYSTEM TRANSMEMBRANE PROTEIN LOLE"/>
    <property type="match status" value="1"/>
</dbReference>
<evidence type="ECO:0000256" key="6">
    <source>
        <dbReference type="ARBA" id="ARBA00023136"/>
    </source>
</evidence>
<evidence type="ECO:0000256" key="5">
    <source>
        <dbReference type="ARBA" id="ARBA00022989"/>
    </source>
</evidence>